<evidence type="ECO:0000256" key="1">
    <source>
        <dbReference type="SAM" id="MobiDB-lite"/>
    </source>
</evidence>
<dbReference type="AlphaFoldDB" id="A0A2M9A484"/>
<keyword evidence="4" id="KW-1185">Reference proteome</keyword>
<dbReference type="EMBL" id="PGEX01000001">
    <property type="protein sequence ID" value="PJJ40437.1"/>
    <property type="molecule type" value="Genomic_DNA"/>
</dbReference>
<dbReference type="RefSeq" id="WP_100424522.1">
    <property type="nucleotide sequence ID" value="NZ_PGEX01000001.1"/>
</dbReference>
<name>A0A2M9A484_9BACT</name>
<comment type="caution">
    <text evidence="3">The sequence shown here is derived from an EMBL/GenBank/DDBJ whole genome shotgun (WGS) entry which is preliminary data.</text>
</comment>
<accession>A0A2M9A484</accession>
<evidence type="ECO:0000313" key="3">
    <source>
        <dbReference type="EMBL" id="PJJ40437.1"/>
    </source>
</evidence>
<gene>
    <name evidence="3" type="ORF">BGX16_0359</name>
</gene>
<keyword evidence="2" id="KW-0472">Membrane</keyword>
<keyword evidence="2" id="KW-1133">Transmembrane helix</keyword>
<proteinExistence type="predicted"/>
<evidence type="ECO:0000256" key="2">
    <source>
        <dbReference type="SAM" id="Phobius"/>
    </source>
</evidence>
<dbReference type="OrthoDB" id="9809295at2"/>
<protein>
    <submittedName>
        <fullName evidence="3">Uncharacterized protein</fullName>
    </submittedName>
</protein>
<feature type="transmembrane region" description="Helical" evidence="2">
    <location>
        <begin position="37"/>
        <end position="57"/>
    </location>
</feature>
<sequence>MLSFINIMGGKNPLDDPEDEESTEGGEGKKKVEVKGFMSWSDALVLLLIIGGIIGGYKYYQYTKKKSAETFARCALLFDGGDFAVAKDCYESTWELSYAPADLDSIRVVRLGAIEDMKVSQEYVLETTRTALQGNDTVAAIKAMKSFQGPILLNEDDAEEWKSLQTAFASAMQDSVVNTVKDSTAAK</sequence>
<evidence type="ECO:0000313" key="4">
    <source>
        <dbReference type="Proteomes" id="UP000231134"/>
    </source>
</evidence>
<keyword evidence="2" id="KW-0812">Transmembrane</keyword>
<dbReference type="Proteomes" id="UP000231134">
    <property type="component" value="Unassembled WGS sequence"/>
</dbReference>
<feature type="compositionally biased region" description="Acidic residues" evidence="1">
    <location>
        <begin position="15"/>
        <end position="24"/>
    </location>
</feature>
<feature type="region of interest" description="Disordered" evidence="1">
    <location>
        <begin position="8"/>
        <end position="28"/>
    </location>
</feature>
<reference evidence="3 4" key="1">
    <citation type="submission" date="2017-11" db="EMBL/GenBank/DDBJ databases">
        <title>Animal gut microbial communities from fecal samples from Wisconsin, USA.</title>
        <authorList>
            <person name="Neumann A."/>
        </authorList>
    </citation>
    <scope>NUCLEOTIDE SEQUENCE [LARGE SCALE GENOMIC DNA]</scope>
    <source>
        <strain evidence="3 4">UWS3</strain>
    </source>
</reference>
<organism evidence="3 4">
    <name type="scientific">Hallerella succinigenes</name>
    <dbReference type="NCBI Taxonomy" id="1896222"/>
    <lineage>
        <taxon>Bacteria</taxon>
        <taxon>Pseudomonadati</taxon>
        <taxon>Fibrobacterota</taxon>
        <taxon>Fibrobacteria</taxon>
        <taxon>Fibrobacterales</taxon>
        <taxon>Fibrobacteraceae</taxon>
        <taxon>Hallerella</taxon>
    </lineage>
</organism>